<dbReference type="Gene3D" id="3.90.1150.10">
    <property type="entry name" value="Aspartate Aminotransferase, domain 1"/>
    <property type="match status" value="1"/>
</dbReference>
<dbReference type="InterPro" id="IPR004839">
    <property type="entry name" value="Aminotransferase_I/II_large"/>
</dbReference>
<dbReference type="RefSeq" id="WP_275774370.1">
    <property type="nucleotide sequence ID" value="NZ_BAABDE010000006.1"/>
</dbReference>
<evidence type="ECO:0000259" key="7">
    <source>
        <dbReference type="Pfam" id="PF00155"/>
    </source>
</evidence>
<dbReference type="CDD" id="cd00609">
    <property type="entry name" value="AAT_like"/>
    <property type="match status" value="1"/>
</dbReference>
<dbReference type="Proteomes" id="UP001501009">
    <property type="component" value="Unassembled WGS sequence"/>
</dbReference>
<dbReference type="InterPro" id="IPR050596">
    <property type="entry name" value="AspAT/PAT-like"/>
</dbReference>
<reference evidence="9" key="1">
    <citation type="journal article" date="2019" name="Int. J. Syst. Evol. Microbiol.">
        <title>The Global Catalogue of Microorganisms (GCM) 10K type strain sequencing project: providing services to taxonomists for standard genome sequencing and annotation.</title>
        <authorList>
            <consortium name="The Broad Institute Genomics Platform"/>
            <consortium name="The Broad Institute Genome Sequencing Center for Infectious Disease"/>
            <person name="Wu L."/>
            <person name="Ma J."/>
        </authorList>
    </citation>
    <scope>NUCLEOTIDE SEQUENCE [LARGE SCALE GENOMIC DNA]</scope>
    <source>
        <strain evidence="9">JCM 17138</strain>
    </source>
</reference>
<name>A0ABP7GZ79_9ACTN</name>
<keyword evidence="3 6" id="KW-0032">Aminotransferase</keyword>
<dbReference type="GO" id="GO:0008483">
    <property type="term" value="F:transaminase activity"/>
    <property type="evidence" value="ECO:0007669"/>
    <property type="project" value="UniProtKB-KW"/>
</dbReference>
<evidence type="ECO:0000256" key="1">
    <source>
        <dbReference type="ARBA" id="ARBA00001933"/>
    </source>
</evidence>
<evidence type="ECO:0000256" key="4">
    <source>
        <dbReference type="ARBA" id="ARBA00022679"/>
    </source>
</evidence>
<dbReference type="InterPro" id="IPR004838">
    <property type="entry name" value="NHTrfase_class1_PyrdxlP-BS"/>
</dbReference>
<evidence type="ECO:0000256" key="3">
    <source>
        <dbReference type="ARBA" id="ARBA00022576"/>
    </source>
</evidence>
<dbReference type="SUPFAM" id="SSF53383">
    <property type="entry name" value="PLP-dependent transferases"/>
    <property type="match status" value="1"/>
</dbReference>
<keyword evidence="4 6" id="KW-0808">Transferase</keyword>
<protein>
    <recommendedName>
        <fullName evidence="6">Aminotransferase</fullName>
        <ecNumber evidence="6">2.6.1.-</ecNumber>
    </recommendedName>
</protein>
<comment type="caution">
    <text evidence="8">The sequence shown here is derived from an EMBL/GenBank/DDBJ whole genome shotgun (WGS) entry which is preliminary data.</text>
</comment>
<evidence type="ECO:0000256" key="2">
    <source>
        <dbReference type="ARBA" id="ARBA00007441"/>
    </source>
</evidence>
<feature type="domain" description="Aminotransferase class I/classII large" evidence="7">
    <location>
        <begin position="33"/>
        <end position="380"/>
    </location>
</feature>
<proteinExistence type="inferred from homology"/>
<dbReference type="Pfam" id="PF00155">
    <property type="entry name" value="Aminotran_1_2"/>
    <property type="match status" value="1"/>
</dbReference>
<dbReference type="InterPro" id="IPR015421">
    <property type="entry name" value="PyrdxlP-dep_Trfase_major"/>
</dbReference>
<dbReference type="EMBL" id="BAABDE010000006">
    <property type="protein sequence ID" value="GAA3779694.1"/>
    <property type="molecule type" value="Genomic_DNA"/>
</dbReference>
<evidence type="ECO:0000256" key="5">
    <source>
        <dbReference type="ARBA" id="ARBA00022898"/>
    </source>
</evidence>
<comment type="cofactor">
    <cofactor evidence="1 6">
        <name>pyridoxal 5'-phosphate</name>
        <dbReference type="ChEBI" id="CHEBI:597326"/>
    </cofactor>
</comment>
<dbReference type="InterPro" id="IPR015424">
    <property type="entry name" value="PyrdxlP-dep_Trfase"/>
</dbReference>
<keyword evidence="5" id="KW-0663">Pyridoxal phosphate</keyword>
<comment type="similarity">
    <text evidence="2 6">Belongs to the class-I pyridoxal-phosphate-dependent aminotransferase family.</text>
</comment>
<organism evidence="8 9">
    <name type="scientific">Streptomyces coacervatus</name>
    <dbReference type="NCBI Taxonomy" id="647381"/>
    <lineage>
        <taxon>Bacteria</taxon>
        <taxon>Bacillati</taxon>
        <taxon>Actinomycetota</taxon>
        <taxon>Actinomycetes</taxon>
        <taxon>Kitasatosporales</taxon>
        <taxon>Streptomycetaceae</taxon>
        <taxon>Streptomyces</taxon>
    </lineage>
</organism>
<dbReference type="PROSITE" id="PS00105">
    <property type="entry name" value="AA_TRANSFER_CLASS_1"/>
    <property type="match status" value="1"/>
</dbReference>
<dbReference type="EC" id="2.6.1.-" evidence="6"/>
<dbReference type="PANTHER" id="PTHR46383:SF1">
    <property type="entry name" value="ASPARTATE AMINOTRANSFERASE"/>
    <property type="match status" value="1"/>
</dbReference>
<gene>
    <name evidence="8" type="ORF">GCM10022403_013010</name>
</gene>
<sequence length="393" mass="42523">MEHRIARKLACIERSATMALADRARSLKESGRKVINLAGGDPHFATPGHVVDAARGALDEGFTHYTSSRGLPDLRAAVADRLRCRSDVTRDPEHEIVITPSAKHAVFVSLMAVLDPGDEVLIPTPSWVSYGQMVRLAGAKPVSVPLCADDGFVLSRELLEARLTRKTKAIVLNSPTNPTGRVLRAPELRDVAEFSADHDLVVISDEIYEDIVFDGNRHHSPSEYPECTERTLTVSGFSKSYAMTGWRLGYVSGPQKLMQAVLKVQEHSVGEAGSFIQRGGVAALTGDQSPVLHMVEQYHHHREWAHTALRQVPGIECALPEGTFYIFPDISRLGFSDSYACAQWLIEEAGVVVTPGSAFGPGGEGHIRLSLAASTATVEAGVSQLSDVLSALD</sequence>
<evidence type="ECO:0000313" key="9">
    <source>
        <dbReference type="Proteomes" id="UP001501009"/>
    </source>
</evidence>
<keyword evidence="9" id="KW-1185">Reference proteome</keyword>
<evidence type="ECO:0000313" key="8">
    <source>
        <dbReference type="EMBL" id="GAA3779694.1"/>
    </source>
</evidence>
<accession>A0ABP7GZ79</accession>
<dbReference type="InterPro" id="IPR015422">
    <property type="entry name" value="PyrdxlP-dep_Trfase_small"/>
</dbReference>
<dbReference type="PANTHER" id="PTHR46383">
    <property type="entry name" value="ASPARTATE AMINOTRANSFERASE"/>
    <property type="match status" value="1"/>
</dbReference>
<dbReference type="Gene3D" id="3.40.640.10">
    <property type="entry name" value="Type I PLP-dependent aspartate aminotransferase-like (Major domain)"/>
    <property type="match status" value="1"/>
</dbReference>
<evidence type="ECO:0000256" key="6">
    <source>
        <dbReference type="RuleBase" id="RU000481"/>
    </source>
</evidence>